<keyword evidence="3" id="KW-0031">Aminopeptidase</keyword>
<dbReference type="Gene3D" id="3.40.50.1820">
    <property type="entry name" value="alpha/beta hydrolase"/>
    <property type="match status" value="1"/>
</dbReference>
<dbReference type="GO" id="GO:0004177">
    <property type="term" value="F:aminopeptidase activity"/>
    <property type="evidence" value="ECO:0007669"/>
    <property type="project" value="UniProtKB-KW"/>
</dbReference>
<dbReference type="PANTHER" id="PTHR48081:SF33">
    <property type="entry name" value="KYNURENINE FORMAMIDASE"/>
    <property type="match status" value="1"/>
</dbReference>
<dbReference type="InterPro" id="IPR050300">
    <property type="entry name" value="GDXG_lipolytic_enzyme"/>
</dbReference>
<sequence>MTATDARPRGLPEADLVRRYGPHADQWVELWNPDARAETGSPGTVVFIHGGYWRAPYTAELMRPLVPQFAARGWMVANIEYRRGADGWDALRDDLASALTAVRAEGATSRLAIVGHSVGGQLALLGGEAGDAVVALAPVTDVVRSYHEGVGTGAAAEFFDGAPSEIPATYAEASPLAQVPPPAEVLIIHGTDDARVPIAHTRAFLEAARATGGAVTLFEPPHLAHMDAIDPEAPHLAAVHEWLDRWANR</sequence>
<keyword evidence="3" id="KW-0645">Protease</keyword>
<evidence type="ECO:0000313" key="4">
    <source>
        <dbReference type="Proteomes" id="UP000549913"/>
    </source>
</evidence>
<organism evidence="3 4">
    <name type="scientific">Herbiconiux flava</name>
    <dbReference type="NCBI Taxonomy" id="881268"/>
    <lineage>
        <taxon>Bacteria</taxon>
        <taxon>Bacillati</taxon>
        <taxon>Actinomycetota</taxon>
        <taxon>Actinomycetes</taxon>
        <taxon>Micrococcales</taxon>
        <taxon>Microbacteriaceae</taxon>
        <taxon>Herbiconiux</taxon>
    </lineage>
</organism>
<proteinExistence type="predicted"/>
<dbReference type="EMBL" id="JACCBM010000001">
    <property type="protein sequence ID" value="NYD70603.1"/>
    <property type="molecule type" value="Genomic_DNA"/>
</dbReference>
<keyword evidence="4" id="KW-1185">Reference proteome</keyword>
<gene>
    <name evidence="3" type="ORF">BJ984_001761</name>
</gene>
<keyword evidence="1" id="KW-0378">Hydrolase</keyword>
<protein>
    <submittedName>
        <fullName evidence="3">Dipeptidyl aminopeptidase/acylaminoacyl peptidase</fullName>
    </submittedName>
</protein>
<dbReference type="PANTHER" id="PTHR48081">
    <property type="entry name" value="AB HYDROLASE SUPERFAMILY PROTEIN C4A8.06C"/>
    <property type="match status" value="1"/>
</dbReference>
<reference evidence="3 4" key="1">
    <citation type="submission" date="2020-07" db="EMBL/GenBank/DDBJ databases">
        <title>Sequencing the genomes of 1000 actinobacteria strains.</title>
        <authorList>
            <person name="Klenk H.-P."/>
        </authorList>
    </citation>
    <scope>NUCLEOTIDE SEQUENCE [LARGE SCALE GENOMIC DNA]</scope>
    <source>
        <strain evidence="3 4">DSM 26474</strain>
    </source>
</reference>
<dbReference type="InterPro" id="IPR049492">
    <property type="entry name" value="BD-FAE-like_dom"/>
</dbReference>
<dbReference type="SUPFAM" id="SSF53474">
    <property type="entry name" value="alpha/beta-Hydrolases"/>
    <property type="match status" value="1"/>
</dbReference>
<evidence type="ECO:0000313" key="3">
    <source>
        <dbReference type="EMBL" id="NYD70603.1"/>
    </source>
</evidence>
<dbReference type="AlphaFoldDB" id="A0A852SP93"/>
<evidence type="ECO:0000256" key="1">
    <source>
        <dbReference type="ARBA" id="ARBA00022801"/>
    </source>
</evidence>
<dbReference type="InterPro" id="IPR029058">
    <property type="entry name" value="AB_hydrolase_fold"/>
</dbReference>
<name>A0A852SP93_9MICO</name>
<dbReference type="Proteomes" id="UP000549913">
    <property type="component" value="Unassembled WGS sequence"/>
</dbReference>
<feature type="domain" description="BD-FAE-like" evidence="2">
    <location>
        <begin position="41"/>
        <end position="205"/>
    </location>
</feature>
<dbReference type="RefSeq" id="WP_179547706.1">
    <property type="nucleotide sequence ID" value="NZ_BSEW01000001.1"/>
</dbReference>
<comment type="caution">
    <text evidence="3">The sequence shown here is derived from an EMBL/GenBank/DDBJ whole genome shotgun (WGS) entry which is preliminary data.</text>
</comment>
<dbReference type="Pfam" id="PF20434">
    <property type="entry name" value="BD-FAE"/>
    <property type="match status" value="1"/>
</dbReference>
<evidence type="ECO:0000259" key="2">
    <source>
        <dbReference type="Pfam" id="PF20434"/>
    </source>
</evidence>
<accession>A0A852SP93</accession>